<evidence type="ECO:0000259" key="4">
    <source>
        <dbReference type="PROSITE" id="PS50977"/>
    </source>
</evidence>
<dbReference type="InterPro" id="IPR049397">
    <property type="entry name" value="EthR_C"/>
</dbReference>
<dbReference type="Gene3D" id="1.10.10.60">
    <property type="entry name" value="Homeodomain-like"/>
    <property type="match status" value="1"/>
</dbReference>
<dbReference type="PRINTS" id="PR00455">
    <property type="entry name" value="HTHTETR"/>
</dbReference>
<evidence type="ECO:0000313" key="5">
    <source>
        <dbReference type="EMBL" id="ANE80704.1"/>
    </source>
</evidence>
<feature type="domain" description="HTH tetR-type" evidence="4">
    <location>
        <begin position="28"/>
        <end position="88"/>
    </location>
</feature>
<evidence type="ECO:0000256" key="1">
    <source>
        <dbReference type="ARBA" id="ARBA00023125"/>
    </source>
</evidence>
<evidence type="ECO:0000313" key="6">
    <source>
        <dbReference type="Proteomes" id="UP000077143"/>
    </source>
</evidence>
<dbReference type="KEGG" id="madi:A7U43_16585"/>
<dbReference type="InterPro" id="IPR001647">
    <property type="entry name" value="HTH_TetR"/>
</dbReference>
<dbReference type="GO" id="GO:0000976">
    <property type="term" value="F:transcription cis-regulatory region binding"/>
    <property type="evidence" value="ECO:0007669"/>
    <property type="project" value="TreeGrafter"/>
</dbReference>
<dbReference type="Pfam" id="PF00440">
    <property type="entry name" value="TetR_N"/>
    <property type="match status" value="1"/>
</dbReference>
<dbReference type="AlphaFoldDB" id="A0A172UPN0"/>
<dbReference type="PROSITE" id="PS50977">
    <property type="entry name" value="HTH_TETR_2"/>
    <property type="match status" value="1"/>
</dbReference>
<accession>A0A172UPN0</accession>
<evidence type="ECO:0000256" key="3">
    <source>
        <dbReference type="SAM" id="MobiDB-lite"/>
    </source>
</evidence>
<dbReference type="EMBL" id="CP015596">
    <property type="protein sequence ID" value="ANE80704.1"/>
    <property type="molecule type" value="Genomic_DNA"/>
</dbReference>
<dbReference type="SUPFAM" id="SSF48498">
    <property type="entry name" value="Tetracyclin repressor-like, C-terminal domain"/>
    <property type="match status" value="1"/>
</dbReference>
<dbReference type="PANTHER" id="PTHR30055:SF184">
    <property type="entry name" value="HTH-TYPE TRANSCRIPTIONAL REGULATOR ETHR"/>
    <property type="match status" value="1"/>
</dbReference>
<keyword evidence="6" id="KW-1185">Reference proteome</keyword>
<feature type="compositionally biased region" description="Basic and acidic residues" evidence="3">
    <location>
        <begin position="18"/>
        <end position="29"/>
    </location>
</feature>
<dbReference type="PANTHER" id="PTHR30055">
    <property type="entry name" value="HTH-TYPE TRANSCRIPTIONAL REGULATOR RUTR"/>
    <property type="match status" value="1"/>
</dbReference>
<dbReference type="OrthoDB" id="4823039at2"/>
<dbReference type="SUPFAM" id="SSF46689">
    <property type="entry name" value="Homeodomain-like"/>
    <property type="match status" value="1"/>
</dbReference>
<proteinExistence type="predicted"/>
<dbReference type="Gene3D" id="1.10.357.10">
    <property type="entry name" value="Tetracycline Repressor, domain 2"/>
    <property type="match status" value="1"/>
</dbReference>
<protein>
    <submittedName>
        <fullName evidence="5">TetR family transcriptional regulator</fullName>
    </submittedName>
</protein>
<feature type="region of interest" description="Disordered" evidence="3">
    <location>
        <begin position="1"/>
        <end position="29"/>
    </location>
</feature>
<dbReference type="RefSeq" id="WP_067997378.1">
    <property type="nucleotide sequence ID" value="NZ_CP015596.1"/>
</dbReference>
<dbReference type="InterPro" id="IPR050109">
    <property type="entry name" value="HTH-type_TetR-like_transc_reg"/>
</dbReference>
<name>A0A172UPN0_9MYCO</name>
<dbReference type="GO" id="GO:0003700">
    <property type="term" value="F:DNA-binding transcription factor activity"/>
    <property type="evidence" value="ECO:0007669"/>
    <property type="project" value="TreeGrafter"/>
</dbReference>
<feature type="DNA-binding region" description="H-T-H motif" evidence="2">
    <location>
        <begin position="51"/>
        <end position="70"/>
    </location>
</feature>
<keyword evidence="1 2" id="KW-0238">DNA-binding</keyword>
<dbReference type="Pfam" id="PF21313">
    <property type="entry name" value="EthR_C"/>
    <property type="match status" value="1"/>
</dbReference>
<organism evidence="5 6">
    <name type="scientific">Mycobacterium adipatum</name>
    <dbReference type="NCBI Taxonomy" id="1682113"/>
    <lineage>
        <taxon>Bacteria</taxon>
        <taxon>Bacillati</taxon>
        <taxon>Actinomycetota</taxon>
        <taxon>Actinomycetes</taxon>
        <taxon>Mycobacteriales</taxon>
        <taxon>Mycobacteriaceae</taxon>
        <taxon>Mycobacterium</taxon>
    </lineage>
</organism>
<evidence type="ECO:0000256" key="2">
    <source>
        <dbReference type="PROSITE-ProRule" id="PRU00335"/>
    </source>
</evidence>
<dbReference type="InterPro" id="IPR009057">
    <property type="entry name" value="Homeodomain-like_sf"/>
</dbReference>
<gene>
    <name evidence="5" type="ORF">A7U43_16585</name>
</gene>
<sequence>MQRGDHVVSRAGPATRSQTDRRRPPRSDQRRAAILDAFDAALRAHGLDAVNIADVAANAGVSRSAFYFYFENKAAAVAALLETMYDDVFAASDIVTASEGSPRWRIHSMLEALMETGAAHRYLFTAMLDARAASSAIREIWDSSREAFVPVIAAMIESERAAGNAPAGPAAEVLAGVLLELNDRLLERFTLGGPRSREELILGAETIWLHTIFGTAIGVDEVRETS</sequence>
<dbReference type="STRING" id="1682113.A7U43_16585"/>
<dbReference type="InterPro" id="IPR036271">
    <property type="entry name" value="Tet_transcr_reg_TetR-rel_C_sf"/>
</dbReference>
<reference evidence="5 6" key="1">
    <citation type="submission" date="2016-05" db="EMBL/GenBank/DDBJ databases">
        <title>Complete genome sequence of a phthalic acid esters degrading Mycobacterium sp. YC-RL4.</title>
        <authorList>
            <person name="Ren L."/>
            <person name="Fan S."/>
            <person name="Ruth N."/>
            <person name="Jia Y."/>
            <person name="Wang J."/>
            <person name="Qiao C."/>
        </authorList>
    </citation>
    <scope>NUCLEOTIDE SEQUENCE [LARGE SCALE GENOMIC DNA]</scope>
    <source>
        <strain evidence="5 6">YC-RL4</strain>
    </source>
</reference>
<dbReference type="Proteomes" id="UP000077143">
    <property type="component" value="Chromosome"/>
</dbReference>